<evidence type="ECO:0000313" key="2">
    <source>
        <dbReference type="EMBL" id="KAF2124655.1"/>
    </source>
</evidence>
<accession>A0A6A6A081</accession>
<dbReference type="EMBL" id="ML977518">
    <property type="protein sequence ID" value="KAF2124655.1"/>
    <property type="molecule type" value="Genomic_DNA"/>
</dbReference>
<dbReference type="AlphaFoldDB" id="A0A6A6A081"/>
<feature type="coiled-coil region" evidence="1">
    <location>
        <begin position="184"/>
        <end position="236"/>
    </location>
</feature>
<organism evidence="2 3">
    <name type="scientific">Dothidotthia symphoricarpi CBS 119687</name>
    <dbReference type="NCBI Taxonomy" id="1392245"/>
    <lineage>
        <taxon>Eukaryota</taxon>
        <taxon>Fungi</taxon>
        <taxon>Dikarya</taxon>
        <taxon>Ascomycota</taxon>
        <taxon>Pezizomycotina</taxon>
        <taxon>Dothideomycetes</taxon>
        <taxon>Pleosporomycetidae</taxon>
        <taxon>Pleosporales</taxon>
        <taxon>Dothidotthiaceae</taxon>
        <taxon>Dothidotthia</taxon>
    </lineage>
</organism>
<gene>
    <name evidence="2" type="ORF">P153DRAFT_349752</name>
</gene>
<name>A0A6A6A081_9PLEO</name>
<proteinExistence type="predicted"/>
<protein>
    <submittedName>
        <fullName evidence="2">Uncharacterized protein</fullName>
    </submittedName>
</protein>
<evidence type="ECO:0000313" key="3">
    <source>
        <dbReference type="Proteomes" id="UP000799771"/>
    </source>
</evidence>
<dbReference type="Proteomes" id="UP000799771">
    <property type="component" value="Unassembled WGS sequence"/>
</dbReference>
<keyword evidence="3" id="KW-1185">Reference proteome</keyword>
<dbReference type="OrthoDB" id="3777090at2759"/>
<reference evidence="2" key="1">
    <citation type="journal article" date="2020" name="Stud. Mycol.">
        <title>101 Dothideomycetes genomes: a test case for predicting lifestyles and emergence of pathogens.</title>
        <authorList>
            <person name="Haridas S."/>
            <person name="Albert R."/>
            <person name="Binder M."/>
            <person name="Bloem J."/>
            <person name="Labutti K."/>
            <person name="Salamov A."/>
            <person name="Andreopoulos B."/>
            <person name="Baker S."/>
            <person name="Barry K."/>
            <person name="Bills G."/>
            <person name="Bluhm B."/>
            <person name="Cannon C."/>
            <person name="Castanera R."/>
            <person name="Culley D."/>
            <person name="Daum C."/>
            <person name="Ezra D."/>
            <person name="Gonzalez J."/>
            <person name="Henrissat B."/>
            <person name="Kuo A."/>
            <person name="Liang C."/>
            <person name="Lipzen A."/>
            <person name="Lutzoni F."/>
            <person name="Magnuson J."/>
            <person name="Mondo S."/>
            <person name="Nolan M."/>
            <person name="Ohm R."/>
            <person name="Pangilinan J."/>
            <person name="Park H.-J."/>
            <person name="Ramirez L."/>
            <person name="Alfaro M."/>
            <person name="Sun H."/>
            <person name="Tritt A."/>
            <person name="Yoshinaga Y."/>
            <person name="Zwiers L.-H."/>
            <person name="Turgeon B."/>
            <person name="Goodwin S."/>
            <person name="Spatafora J."/>
            <person name="Crous P."/>
            <person name="Grigoriev I."/>
        </authorList>
    </citation>
    <scope>NUCLEOTIDE SEQUENCE</scope>
    <source>
        <strain evidence="2">CBS 119687</strain>
    </source>
</reference>
<sequence>MIAQGDLQEQLSKILAAANSAGLKFEDVIPDEMADYFQGMTQLKAAQDYIKDLEFQQTQLSAENSKLTAKLKAAEEEIENQPEEFKEMKVELQQANRQADCWQKCYEDALTRVETYQRQLQERLQPRFAVDDDSVKKIERLKHELDQQKAINAKLVQENQVASALFEALQPQYAREVEEKDVELRRVVKELDESQATIAAIESENEQVSDTCNVIIEFLESENENAAKAIQHHSTNARDANRLCSVIRSEITPLNTFFSYALAILDTYRSVFQALAAPYAHTFPATSTLDKDLDAAADHLEFYRVMHQATQIEGEVDDSVRTQVNEVAGKAGEMYLSLDRMKVDVEKIMEMRRRHPVGKNGKRRSFFQRFL</sequence>
<evidence type="ECO:0000256" key="1">
    <source>
        <dbReference type="SAM" id="Coils"/>
    </source>
</evidence>
<dbReference type="RefSeq" id="XP_033519048.1">
    <property type="nucleotide sequence ID" value="XM_033666263.1"/>
</dbReference>
<dbReference type="GeneID" id="54406695"/>
<keyword evidence="1" id="KW-0175">Coiled coil</keyword>
<feature type="coiled-coil region" evidence="1">
    <location>
        <begin position="57"/>
        <end position="98"/>
    </location>
</feature>